<dbReference type="Proteomes" id="UP001595821">
    <property type="component" value="Unassembled WGS sequence"/>
</dbReference>
<keyword evidence="2" id="KW-0812">Transmembrane</keyword>
<protein>
    <recommendedName>
        <fullName evidence="5">DUF3198 domain-containing protein</fullName>
    </recommendedName>
</protein>
<reference evidence="3 4" key="1">
    <citation type="journal article" date="2014" name="Int. J. Syst. Evol. Microbiol.">
        <title>Complete genome sequence of Corynebacterium casei LMG S-19264T (=DSM 44701T), isolated from a smear-ripened cheese.</title>
        <authorList>
            <consortium name="US DOE Joint Genome Institute (JGI-PGF)"/>
            <person name="Walter F."/>
            <person name="Albersmeier A."/>
            <person name="Kalinowski J."/>
            <person name="Ruckert C."/>
        </authorList>
    </citation>
    <scope>NUCLEOTIDE SEQUENCE [LARGE SCALE GENOMIC DNA]</scope>
    <source>
        <strain evidence="3 4">IBRC-M 10912</strain>
    </source>
</reference>
<proteinExistence type="predicted"/>
<keyword evidence="2" id="KW-1133">Transmembrane helix</keyword>
<dbReference type="AlphaFoldDB" id="A0ABD5NZN0"/>
<feature type="compositionally biased region" description="Polar residues" evidence="1">
    <location>
        <begin position="170"/>
        <end position="179"/>
    </location>
</feature>
<organism evidence="3 4">
    <name type="scientific">Natribaculum luteum</name>
    <dbReference type="NCBI Taxonomy" id="1586232"/>
    <lineage>
        <taxon>Archaea</taxon>
        <taxon>Methanobacteriati</taxon>
        <taxon>Methanobacteriota</taxon>
        <taxon>Stenosarchaea group</taxon>
        <taxon>Halobacteria</taxon>
        <taxon>Halobacteriales</taxon>
        <taxon>Natrialbaceae</taxon>
        <taxon>Natribaculum</taxon>
    </lineage>
</organism>
<dbReference type="RefSeq" id="WP_246966453.1">
    <property type="nucleotide sequence ID" value="NZ_CP095397.1"/>
</dbReference>
<sequence>MNGRDAFRWTMLYRGVSAVAFLLGTGLAIAGFVVGFGGSLSALFADPLNPGSALEAADPVLTLAFVALGVLVWQVGKSYALFLTVPRAAGRAAAEEVDTQRMRSELLEVLDDRLAELESDVEQTRRSVEELKRSDHAAAFDERDHLESSTAAASTAGGEGRGPGDGSDAPESNSNDPLS</sequence>
<dbReference type="GeneID" id="71854371"/>
<evidence type="ECO:0000256" key="1">
    <source>
        <dbReference type="SAM" id="MobiDB-lite"/>
    </source>
</evidence>
<dbReference type="EMBL" id="JBHSDJ010000030">
    <property type="protein sequence ID" value="MFC4247436.1"/>
    <property type="molecule type" value="Genomic_DNA"/>
</dbReference>
<gene>
    <name evidence="3" type="ORF">ACFOZ7_10565</name>
</gene>
<feature type="transmembrane region" description="Helical" evidence="2">
    <location>
        <begin position="56"/>
        <end position="73"/>
    </location>
</feature>
<evidence type="ECO:0000313" key="3">
    <source>
        <dbReference type="EMBL" id="MFC4247436.1"/>
    </source>
</evidence>
<evidence type="ECO:0008006" key="5">
    <source>
        <dbReference type="Google" id="ProtNLM"/>
    </source>
</evidence>
<evidence type="ECO:0000256" key="2">
    <source>
        <dbReference type="SAM" id="Phobius"/>
    </source>
</evidence>
<comment type="caution">
    <text evidence="3">The sequence shown here is derived from an EMBL/GenBank/DDBJ whole genome shotgun (WGS) entry which is preliminary data.</text>
</comment>
<accession>A0ABD5NZN0</accession>
<feature type="compositionally biased region" description="Basic and acidic residues" evidence="1">
    <location>
        <begin position="121"/>
        <end position="147"/>
    </location>
</feature>
<evidence type="ECO:0000313" key="4">
    <source>
        <dbReference type="Proteomes" id="UP001595821"/>
    </source>
</evidence>
<feature type="transmembrane region" description="Helical" evidence="2">
    <location>
        <begin position="12"/>
        <end position="36"/>
    </location>
</feature>
<keyword evidence="2" id="KW-0472">Membrane</keyword>
<name>A0ABD5NZN0_9EURY</name>
<feature type="region of interest" description="Disordered" evidence="1">
    <location>
        <begin position="121"/>
        <end position="179"/>
    </location>
</feature>